<sequence>MYFNLITVEALTNSCLRGLQDTIHPKKHLGAISFGVLFASNV</sequence>
<dbReference type="AlphaFoldDB" id="A0A0A8Z6N4"/>
<accession>A0A0A8Z6N4</accession>
<dbReference type="EMBL" id="GBRH01265470">
    <property type="protein sequence ID" value="JAD32425.1"/>
    <property type="molecule type" value="Transcribed_RNA"/>
</dbReference>
<proteinExistence type="predicted"/>
<organism evidence="1">
    <name type="scientific">Arundo donax</name>
    <name type="common">Giant reed</name>
    <name type="synonym">Donax arundinaceus</name>
    <dbReference type="NCBI Taxonomy" id="35708"/>
    <lineage>
        <taxon>Eukaryota</taxon>
        <taxon>Viridiplantae</taxon>
        <taxon>Streptophyta</taxon>
        <taxon>Embryophyta</taxon>
        <taxon>Tracheophyta</taxon>
        <taxon>Spermatophyta</taxon>
        <taxon>Magnoliopsida</taxon>
        <taxon>Liliopsida</taxon>
        <taxon>Poales</taxon>
        <taxon>Poaceae</taxon>
        <taxon>PACMAD clade</taxon>
        <taxon>Arundinoideae</taxon>
        <taxon>Arundineae</taxon>
        <taxon>Arundo</taxon>
    </lineage>
</organism>
<reference evidence="1" key="1">
    <citation type="submission" date="2014-09" db="EMBL/GenBank/DDBJ databases">
        <authorList>
            <person name="Magalhaes I.L.F."/>
            <person name="Oliveira U."/>
            <person name="Santos F.R."/>
            <person name="Vidigal T.H.D.A."/>
            <person name="Brescovit A.D."/>
            <person name="Santos A.J."/>
        </authorList>
    </citation>
    <scope>NUCLEOTIDE SEQUENCE</scope>
    <source>
        <tissue evidence="1">Shoot tissue taken approximately 20 cm above the soil surface</tissue>
    </source>
</reference>
<reference evidence="1" key="2">
    <citation type="journal article" date="2015" name="Data Brief">
        <title>Shoot transcriptome of the giant reed, Arundo donax.</title>
        <authorList>
            <person name="Barrero R.A."/>
            <person name="Guerrero F.D."/>
            <person name="Moolhuijzen P."/>
            <person name="Goolsby J.A."/>
            <person name="Tidwell J."/>
            <person name="Bellgard S.E."/>
            <person name="Bellgard M.I."/>
        </authorList>
    </citation>
    <scope>NUCLEOTIDE SEQUENCE</scope>
    <source>
        <tissue evidence="1">Shoot tissue taken approximately 20 cm above the soil surface</tissue>
    </source>
</reference>
<protein>
    <submittedName>
        <fullName evidence="1">Uncharacterized protein</fullName>
    </submittedName>
</protein>
<name>A0A0A8Z6N4_ARUDO</name>
<evidence type="ECO:0000313" key="1">
    <source>
        <dbReference type="EMBL" id="JAD32425.1"/>
    </source>
</evidence>